<dbReference type="CDD" id="cd03784">
    <property type="entry name" value="GT1_Gtf-like"/>
    <property type="match status" value="1"/>
</dbReference>
<evidence type="ECO:0000313" key="7">
    <source>
        <dbReference type="Proteomes" id="UP001075354"/>
    </source>
</evidence>
<keyword evidence="3" id="KW-0808">Transferase</keyword>
<dbReference type="Pfam" id="PF00201">
    <property type="entry name" value="UDPGT"/>
    <property type="match status" value="1"/>
</dbReference>
<keyword evidence="4" id="KW-0472">Membrane</keyword>
<dbReference type="FunFam" id="3.40.50.2000:FF:000021">
    <property type="entry name" value="UDP-glucuronosyltransferase"/>
    <property type="match status" value="1"/>
</dbReference>
<gene>
    <name evidence="6" type="ORF">ONE63_008071</name>
</gene>
<dbReference type="Proteomes" id="UP001075354">
    <property type="component" value="Chromosome 5"/>
</dbReference>
<accession>A0AAV7XPP2</accession>
<dbReference type="Gene3D" id="3.40.50.2000">
    <property type="entry name" value="Glycogen Phosphorylase B"/>
    <property type="match status" value="1"/>
</dbReference>
<dbReference type="PANTHER" id="PTHR48043:SF159">
    <property type="entry name" value="EG:EG0003.4 PROTEIN-RELATED"/>
    <property type="match status" value="1"/>
</dbReference>
<keyword evidence="4" id="KW-0812">Transmembrane</keyword>
<evidence type="ECO:0000256" key="2">
    <source>
        <dbReference type="ARBA" id="ARBA00022676"/>
    </source>
</evidence>
<dbReference type="AlphaFoldDB" id="A0AAV7XPP2"/>
<evidence type="ECO:0000256" key="3">
    <source>
        <dbReference type="ARBA" id="ARBA00022679"/>
    </source>
</evidence>
<dbReference type="GO" id="GO:0008194">
    <property type="term" value="F:UDP-glycosyltransferase activity"/>
    <property type="evidence" value="ECO:0007669"/>
    <property type="project" value="InterPro"/>
</dbReference>
<dbReference type="SUPFAM" id="SSF53756">
    <property type="entry name" value="UDP-Glycosyltransferase/glycogen phosphorylase"/>
    <property type="match status" value="1"/>
</dbReference>
<keyword evidence="5" id="KW-0732">Signal</keyword>
<evidence type="ECO:0008006" key="8">
    <source>
        <dbReference type="Google" id="ProtNLM"/>
    </source>
</evidence>
<evidence type="ECO:0000256" key="5">
    <source>
        <dbReference type="SAM" id="SignalP"/>
    </source>
</evidence>
<keyword evidence="7" id="KW-1185">Reference proteome</keyword>
<feature type="transmembrane region" description="Helical" evidence="4">
    <location>
        <begin position="486"/>
        <end position="507"/>
    </location>
</feature>
<feature type="chain" id="PRO_5043686902" description="2-hydroxyacylsphingosine 1-beta-galactosyltransferase-like" evidence="5">
    <location>
        <begin position="26"/>
        <end position="532"/>
    </location>
</feature>
<keyword evidence="2" id="KW-0328">Glycosyltransferase</keyword>
<feature type="signal peptide" evidence="5">
    <location>
        <begin position="1"/>
        <end position="25"/>
    </location>
</feature>
<organism evidence="6 7">
    <name type="scientific">Megalurothrips usitatus</name>
    <name type="common">bean blossom thrips</name>
    <dbReference type="NCBI Taxonomy" id="439358"/>
    <lineage>
        <taxon>Eukaryota</taxon>
        <taxon>Metazoa</taxon>
        <taxon>Ecdysozoa</taxon>
        <taxon>Arthropoda</taxon>
        <taxon>Hexapoda</taxon>
        <taxon>Insecta</taxon>
        <taxon>Pterygota</taxon>
        <taxon>Neoptera</taxon>
        <taxon>Paraneoptera</taxon>
        <taxon>Thysanoptera</taxon>
        <taxon>Terebrantia</taxon>
        <taxon>Thripoidea</taxon>
        <taxon>Thripidae</taxon>
        <taxon>Megalurothrips</taxon>
    </lineage>
</organism>
<keyword evidence="4" id="KW-1133">Transmembrane helix</keyword>
<comment type="similarity">
    <text evidence="1">Belongs to the UDP-glycosyltransferase family.</text>
</comment>
<evidence type="ECO:0000313" key="6">
    <source>
        <dbReference type="EMBL" id="KAJ1528157.1"/>
    </source>
</evidence>
<comment type="caution">
    <text evidence="6">The sequence shown here is derived from an EMBL/GenBank/DDBJ whole genome shotgun (WGS) entry which is preliminary data.</text>
</comment>
<dbReference type="EMBL" id="JAPTSV010000005">
    <property type="protein sequence ID" value="KAJ1528157.1"/>
    <property type="molecule type" value="Genomic_DNA"/>
</dbReference>
<reference evidence="6" key="1">
    <citation type="submission" date="2022-12" db="EMBL/GenBank/DDBJ databases">
        <title>Chromosome-level genome assembly of the bean flower thrips Megalurothrips usitatus.</title>
        <authorList>
            <person name="Ma L."/>
            <person name="Liu Q."/>
            <person name="Li H."/>
            <person name="Cai W."/>
        </authorList>
    </citation>
    <scope>NUCLEOTIDE SEQUENCE</scope>
    <source>
        <strain evidence="6">Cailab_2022a</strain>
    </source>
</reference>
<dbReference type="PANTHER" id="PTHR48043">
    <property type="entry name" value="EG:EG0003.4 PROTEIN-RELATED"/>
    <property type="match status" value="1"/>
</dbReference>
<evidence type="ECO:0000256" key="4">
    <source>
        <dbReference type="SAM" id="Phobius"/>
    </source>
</evidence>
<dbReference type="InterPro" id="IPR002213">
    <property type="entry name" value="UDP_glucos_trans"/>
</dbReference>
<evidence type="ECO:0000256" key="1">
    <source>
        <dbReference type="ARBA" id="ARBA00009995"/>
    </source>
</evidence>
<protein>
    <recommendedName>
        <fullName evidence="8">2-hydroxyacylsphingosine 1-beta-galactosyltransferase-like</fullName>
    </recommendedName>
</protein>
<proteinExistence type="inferred from homology"/>
<dbReference type="InterPro" id="IPR050271">
    <property type="entry name" value="UDP-glycosyltransferase"/>
</dbReference>
<name>A0AAV7XPP2_9NEOP</name>
<sequence>MRSLLKPLLLALLLALTAAPRGCSALNVLLVSTFSSPSHYIWVSALAGGLLQRGHHVTELVIRSPATPHPNRTSFVVAEKTYHEKHDFDLEGSFDRTVLEQIPHMYRCSRESIRTALRSKAFADLKRHLDVKKLQFDVFVIDYVLQEPLLGLNSIIGRKPVVVTTAYNLPEDIIQLMGSPYFPSLFPYGGVGADGGMPMTFQERVFNLYKWIAFKTYIFWVQRPHIEKTIAETFPGSAPLDELLEDVAVSLVNTSPALHGALPLVPGIVEVGGLQARPAKPLPTDILDWIDSKNAPHGFVFMSFGTNVKSSLMSKVRREAILKAFARIEQRVLWKYEQDDILDQLPPNVRVAKWLPQNDILAHPNIRCFVSHNGGLSSQEASYHGVPVLGIPFFVDQLSYAEKFTKLGLGRRVIFRTITEDIFHEALHDVINNPWYRDNMRRVQQTIRDQKETPLERAVWWVEHAARTGGARHLRSPALRLRWYELWMLDVLAAAAVAAALALWALVLSVRVLRGLVGPQPAGAAKRKTKSH</sequence>